<dbReference type="Pfam" id="PF10607">
    <property type="entry name" value="CTLH"/>
    <property type="match status" value="1"/>
</dbReference>
<evidence type="ECO:0000259" key="2">
    <source>
        <dbReference type="Pfam" id="PF10607"/>
    </source>
</evidence>
<organism evidence="3 4">
    <name type="scientific">Gonapodya prolifera (strain JEL478)</name>
    <name type="common">Monoblepharis prolifera</name>
    <dbReference type="NCBI Taxonomy" id="1344416"/>
    <lineage>
        <taxon>Eukaryota</taxon>
        <taxon>Fungi</taxon>
        <taxon>Fungi incertae sedis</taxon>
        <taxon>Chytridiomycota</taxon>
        <taxon>Chytridiomycota incertae sedis</taxon>
        <taxon>Monoblepharidomycetes</taxon>
        <taxon>Monoblepharidales</taxon>
        <taxon>Gonapodyaceae</taxon>
        <taxon>Gonapodya</taxon>
    </lineage>
</organism>
<accession>A0A139ATQ6</accession>
<gene>
    <name evidence="3" type="ORF">M427DRAFT_432279</name>
</gene>
<name>A0A139ATQ6_GONPJ</name>
<evidence type="ECO:0000313" key="3">
    <source>
        <dbReference type="EMBL" id="KXS19875.1"/>
    </source>
</evidence>
<proteinExistence type="predicted"/>
<protein>
    <recommendedName>
        <fullName evidence="2">CTLH/CRA C-terminal to LisH motif domain-containing protein</fullName>
    </recommendedName>
</protein>
<feature type="region of interest" description="Disordered" evidence="1">
    <location>
        <begin position="1"/>
        <end position="48"/>
    </location>
</feature>
<reference evidence="3 4" key="1">
    <citation type="journal article" date="2015" name="Genome Biol. Evol.">
        <title>Phylogenomic analyses indicate that early fungi evolved digesting cell walls of algal ancestors of land plants.</title>
        <authorList>
            <person name="Chang Y."/>
            <person name="Wang S."/>
            <person name="Sekimoto S."/>
            <person name="Aerts A.L."/>
            <person name="Choi C."/>
            <person name="Clum A."/>
            <person name="LaButti K.M."/>
            <person name="Lindquist E.A."/>
            <person name="Yee Ngan C."/>
            <person name="Ohm R.A."/>
            <person name="Salamov A.A."/>
            <person name="Grigoriev I.V."/>
            <person name="Spatafora J.W."/>
            <person name="Berbee M.L."/>
        </authorList>
    </citation>
    <scope>NUCLEOTIDE SEQUENCE [LARGE SCALE GENOMIC DNA]</scope>
    <source>
        <strain evidence="3 4">JEL478</strain>
    </source>
</reference>
<dbReference type="STRING" id="1344416.A0A139ATQ6"/>
<dbReference type="OrthoDB" id="2415936at2759"/>
<feature type="compositionally biased region" description="Basic residues" evidence="1">
    <location>
        <begin position="15"/>
        <end position="26"/>
    </location>
</feature>
<sequence length="193" mass="20977">MGRYCGVGGSFKSSRSTKRATSKLQHRSASQAPPGDEPTHPRSRHTIGLTSTPALTSLLLQPDLPSAVSHLRHHFPNSLPATPSEPNATPAQRRALLLLRTQNFLELVRARDLPGALAYARSDLGEFLALKGIDGAGDDEVNDVMAVMAYDEPEKSPVGEKMDPKRRAVVAEEVGGCVMGEFLWKRGVLVWRT</sequence>
<evidence type="ECO:0000313" key="4">
    <source>
        <dbReference type="Proteomes" id="UP000070544"/>
    </source>
</evidence>
<dbReference type="EMBL" id="KQ965737">
    <property type="protein sequence ID" value="KXS19875.1"/>
    <property type="molecule type" value="Genomic_DNA"/>
</dbReference>
<feature type="domain" description="CTLH/CRA C-terminal to LisH motif" evidence="2">
    <location>
        <begin position="98"/>
        <end position="174"/>
    </location>
</feature>
<evidence type="ECO:0000256" key="1">
    <source>
        <dbReference type="SAM" id="MobiDB-lite"/>
    </source>
</evidence>
<dbReference type="Proteomes" id="UP000070544">
    <property type="component" value="Unassembled WGS sequence"/>
</dbReference>
<dbReference type="InterPro" id="IPR024964">
    <property type="entry name" value="CTLH/CRA"/>
</dbReference>
<dbReference type="AlphaFoldDB" id="A0A139ATQ6"/>
<keyword evidence="4" id="KW-1185">Reference proteome</keyword>